<accession>A0A371PJ91</accession>
<dbReference type="EMBL" id="QUBQ01000001">
    <property type="protein sequence ID" value="REK75837.1"/>
    <property type="molecule type" value="Genomic_DNA"/>
</dbReference>
<keyword evidence="2" id="KW-1185">Reference proteome</keyword>
<dbReference type="RefSeq" id="WP_116042357.1">
    <property type="nucleotide sequence ID" value="NZ_QUBQ01000001.1"/>
</dbReference>
<organism evidence="1 2">
    <name type="scientific">Paenibacillus paeoniae</name>
    <dbReference type="NCBI Taxonomy" id="2292705"/>
    <lineage>
        <taxon>Bacteria</taxon>
        <taxon>Bacillati</taxon>
        <taxon>Bacillota</taxon>
        <taxon>Bacilli</taxon>
        <taxon>Bacillales</taxon>
        <taxon>Paenibacillaceae</taxon>
        <taxon>Paenibacillus</taxon>
    </lineage>
</organism>
<dbReference type="Proteomes" id="UP000261905">
    <property type="component" value="Unassembled WGS sequence"/>
</dbReference>
<name>A0A371PJ91_9BACL</name>
<protein>
    <submittedName>
        <fullName evidence="1">YheC/YheD family protein</fullName>
    </submittedName>
</protein>
<evidence type="ECO:0000313" key="1">
    <source>
        <dbReference type="EMBL" id="REK75837.1"/>
    </source>
</evidence>
<comment type="caution">
    <text evidence="1">The sequence shown here is derived from an EMBL/GenBank/DDBJ whole genome shotgun (WGS) entry which is preliminary data.</text>
</comment>
<reference evidence="1 2" key="1">
    <citation type="submission" date="2018-08" db="EMBL/GenBank/DDBJ databases">
        <title>Paenibacillus sp. M4BSY-1, whole genome shotgun sequence.</title>
        <authorList>
            <person name="Tuo L."/>
        </authorList>
    </citation>
    <scope>NUCLEOTIDE SEQUENCE [LARGE SCALE GENOMIC DNA]</scope>
    <source>
        <strain evidence="1 2">M4BSY-1</strain>
    </source>
</reference>
<dbReference type="SUPFAM" id="SSF56059">
    <property type="entry name" value="Glutathione synthetase ATP-binding domain-like"/>
    <property type="match status" value="1"/>
</dbReference>
<proteinExistence type="predicted"/>
<gene>
    <name evidence="1" type="ORF">DX130_01815</name>
</gene>
<dbReference type="AlphaFoldDB" id="A0A371PJ91"/>
<dbReference type="OrthoDB" id="7869153at2"/>
<dbReference type="InterPro" id="IPR026838">
    <property type="entry name" value="YheC/D"/>
</dbReference>
<evidence type="ECO:0000313" key="2">
    <source>
        <dbReference type="Proteomes" id="UP000261905"/>
    </source>
</evidence>
<dbReference type="Gene3D" id="3.30.470.20">
    <property type="entry name" value="ATP-grasp fold, B domain"/>
    <property type="match status" value="1"/>
</dbReference>
<dbReference type="Pfam" id="PF14398">
    <property type="entry name" value="ATPgrasp_YheCD"/>
    <property type="match status" value="1"/>
</dbReference>
<sequence length="375" mass="43779">MTQPVLGILTLYLNDAGTLEERDYYRRMTEEGRRLGLHVFVFTPSDVNEKRNRIRAQFYNPETRSWYRKWTNFPDLIFDRCRIQHSHRFEQLLKFRARYHHETFLNRPLRNKWAIHSILAKDARFSPYLPATRYYEGIQDVKEMLKTHSQLYLKPINGTGGRGILRIEKERNGTLLIQGRNHSRRIIQPRRVVSERLGDFLTGWKVKDTRYIVQQGLQLKLNNGRVHDYRLLVQKDGSGQWQITGCAGRVGAAGSITANLHGGGRAVKMDTLLRSWIGDETKIAKIKADVDRFGVAVAEYLEFCYDALCELAVDIAIDRNGRIWMIEVNPKPAREVFSRAGESDVYRSAIVRPLEYALWKYRMMKTRDSDKKIES</sequence>